<sequence>MTQSEREQPIIQIGTSGPFLTVQKIINLIENTGDTLFESEEDKRSITGAKFSEFDPGEINGGLTISDLLNATELTFPYISNEKKADGSLAGNLGSGDTLAGTADLVPPTLTIAAADFDLAEGEATAVTFEFSEDVAGFTQSDVTLTGGTLSDFTQVDGNSWTATFTQAGADAPSIAVDDDTYTDLAGNLGSGNTLAGTVDLVPPTLTIAAADFDLAEGEATAVTFEFSEDVAGFTQSDVTLTGGTLSDFTQVDGNSWTATFTQAGADAPSIAVDDDTYTDLAGNLGSGNSIGGVSVADQSATVSDADIVSIASGQISVADSQGDPLTVEMSAPASALFSGGEAISWTGDGTQLLIGSTVSNGEILRLTIDNSGNYQVTLSQALDHPEGGGVTALEFAVTVRASDASATASGNLIISVEDDIPVAAGIAQFTINSAPTTVSSSVVDSYGADGGSIAQVRMDGYTYSYDADTDSITQSGSSETASGYTYDTGTNTLTIENVKGETLSVNVLTGDYSFTASGVSGVSPVANIAPEVGVDDPGNLLGIVAADVLGLIDLGNNQFFTATDINNNIESVVITYSTLIGLGSFEFNASQNLAADLGLDVSIVNSSFLTAASSELTITALDGGTIDNAKLNELLGTVTFDSGLLTVDLLNSITISATDTGGLSDSVGAGTLLNASLLQSTPPSEIIEGSNGPDTLTGDASDNRLYAYGGNDTVNGGDGNDILRGGSGDDSLSGDAGNDILIGGRDDDTLTGGTGIDIFLWEEDDQGIPAAPAIDTITDFDNSALAAGGDAIDLGDLLEGEGHIGTNPGNLANYLHFETSGTDTILHISTTGAFLGGFNLADTDQQILFQNIDLVGDALSDQEIIANLLSRGKLIADEATSDTVLLGGYTDADFVLTDNDGDTATTTTRFDSTGRAPPGGGNSAPEVQVSGAFLNLIDLGAQDLNALDVDGNLERVIVRYMPLVSAGLTPLTLSASTDLANELGLTVTIENDAGILGLVAPSSILTITATDNGTIDNLSINELLATVQFNQNWLIDGIDVLNATTITGIDSLGASSTDTLATLLGGGVLSLLNSSTGVQTGTNGSDVLTGTGSADRLYGFSGDDSPSGNAGIDLLRGGAGTDTLYGGEGDDALEGGADADIFLYVNVTDGNDYLLDFDFLGEGDMVDLDTLFDNLGINTPGTAANDRAALIELDNSSDPGNTILTINGVSGFSITMVGDLGTDTSNLGTIGIFVGDES</sequence>
<dbReference type="SUPFAM" id="SSF51120">
    <property type="entry name" value="beta-Roll"/>
    <property type="match status" value="2"/>
</dbReference>
<evidence type="ECO:0000313" key="4">
    <source>
        <dbReference type="Proteomes" id="UP000664761"/>
    </source>
</evidence>
<comment type="caution">
    <text evidence="3">The sequence shown here is derived from an EMBL/GenBank/DDBJ whole genome shotgun (WGS) entry which is preliminary data.</text>
</comment>
<dbReference type="PANTHER" id="PTHR34677:SF3">
    <property type="entry name" value="BACTERIAL IG-LIKE DOMAIN-CONTAINING PROTEIN"/>
    <property type="match status" value="1"/>
</dbReference>
<feature type="region of interest" description="Disordered" evidence="1">
    <location>
        <begin position="683"/>
        <end position="703"/>
    </location>
</feature>
<protein>
    <submittedName>
        <fullName evidence="3">Type I secretion C-terminal target domain-containing protein</fullName>
    </submittedName>
</protein>
<dbReference type="PANTHER" id="PTHR34677">
    <property type="match status" value="1"/>
</dbReference>
<accession>A0ABS3FBM6</accession>
<dbReference type="InterPro" id="IPR019960">
    <property type="entry name" value="T1SS_VCA0849"/>
</dbReference>
<reference evidence="3 4" key="1">
    <citation type="submission" date="2021-03" db="EMBL/GenBank/DDBJ databases">
        <title>Sneathiella sp. CAU 1612 isolated from Kang Won-do.</title>
        <authorList>
            <person name="Kim W."/>
        </authorList>
    </citation>
    <scope>NUCLEOTIDE SEQUENCE [LARGE SCALE GENOMIC DNA]</scope>
    <source>
        <strain evidence="3 4">CAU 1612</strain>
    </source>
</reference>
<dbReference type="PROSITE" id="PS00330">
    <property type="entry name" value="HEMOLYSIN_CALCIUM"/>
    <property type="match status" value="3"/>
</dbReference>
<dbReference type="Pfam" id="PF19078">
    <property type="entry name" value="Big_12"/>
    <property type="match status" value="2"/>
</dbReference>
<proteinExistence type="predicted"/>
<feature type="domain" description="Bacterial Ig-like" evidence="2">
    <location>
        <begin position="200"/>
        <end position="290"/>
    </location>
</feature>
<dbReference type="InterPro" id="IPR018511">
    <property type="entry name" value="Hemolysin-typ_Ca-bd_CS"/>
</dbReference>
<dbReference type="EMBL" id="JAFLNC010000006">
    <property type="protein sequence ID" value="MBO0335337.1"/>
    <property type="molecule type" value="Genomic_DNA"/>
</dbReference>
<dbReference type="PRINTS" id="PR00313">
    <property type="entry name" value="CABNDNGRPT"/>
</dbReference>
<dbReference type="InterPro" id="IPR044048">
    <property type="entry name" value="Big_12"/>
</dbReference>
<evidence type="ECO:0000256" key="1">
    <source>
        <dbReference type="SAM" id="MobiDB-lite"/>
    </source>
</evidence>
<keyword evidence="4" id="KW-1185">Reference proteome</keyword>
<feature type="domain" description="Bacterial Ig-like" evidence="2">
    <location>
        <begin position="104"/>
        <end position="194"/>
    </location>
</feature>
<name>A0ABS3FBM6_9PROT</name>
<evidence type="ECO:0000313" key="3">
    <source>
        <dbReference type="EMBL" id="MBO0335337.1"/>
    </source>
</evidence>
<dbReference type="InterPro" id="IPR011049">
    <property type="entry name" value="Serralysin-like_metalloprot_C"/>
</dbReference>
<evidence type="ECO:0000259" key="2">
    <source>
        <dbReference type="Pfam" id="PF19078"/>
    </source>
</evidence>
<dbReference type="Proteomes" id="UP000664761">
    <property type="component" value="Unassembled WGS sequence"/>
</dbReference>
<dbReference type="InterPro" id="IPR001343">
    <property type="entry name" value="Hemolysn_Ca-bd"/>
</dbReference>
<gene>
    <name evidence="3" type="ORF">J0X12_17075</name>
</gene>
<dbReference type="NCBIfam" id="TIGR03661">
    <property type="entry name" value="T1SS_VCA0849"/>
    <property type="match status" value="1"/>
</dbReference>
<dbReference type="Pfam" id="PF00353">
    <property type="entry name" value="HemolysinCabind"/>
    <property type="match status" value="4"/>
</dbReference>
<organism evidence="3 4">
    <name type="scientific">Sneathiella sedimenti</name>
    <dbReference type="NCBI Taxonomy" id="2816034"/>
    <lineage>
        <taxon>Bacteria</taxon>
        <taxon>Pseudomonadati</taxon>
        <taxon>Pseudomonadota</taxon>
        <taxon>Alphaproteobacteria</taxon>
        <taxon>Sneathiellales</taxon>
        <taxon>Sneathiellaceae</taxon>
        <taxon>Sneathiella</taxon>
    </lineage>
</organism>
<dbReference type="Gene3D" id="2.150.10.10">
    <property type="entry name" value="Serralysin-like metalloprotease, C-terminal"/>
    <property type="match status" value="2"/>
</dbReference>
<dbReference type="RefSeq" id="WP_207047654.1">
    <property type="nucleotide sequence ID" value="NZ_JAFLNC010000006.1"/>
</dbReference>